<dbReference type="Gene3D" id="3.40.50.150">
    <property type="entry name" value="Vaccinia Virus protein VP39"/>
    <property type="match status" value="1"/>
</dbReference>
<proteinExistence type="predicted"/>
<evidence type="ECO:0000313" key="1">
    <source>
        <dbReference type="EMBL" id="MBB6645580.1"/>
    </source>
</evidence>
<dbReference type="AlphaFoldDB" id="A0A7J9SF74"/>
<dbReference type="InterPro" id="IPR029063">
    <property type="entry name" value="SAM-dependent_MTases_sf"/>
</dbReference>
<protein>
    <submittedName>
        <fullName evidence="1">Class I SAM-dependent methyltransferase</fullName>
    </submittedName>
</protein>
<dbReference type="SUPFAM" id="SSF53335">
    <property type="entry name" value="S-adenosyl-L-methionine-dependent methyltransferases"/>
    <property type="match status" value="1"/>
</dbReference>
<accession>A0A7J9SF74</accession>
<comment type="caution">
    <text evidence="1">The sequence shown here is derived from an EMBL/GenBank/DDBJ whole genome shotgun (WGS) entry which is preliminary data.</text>
</comment>
<gene>
    <name evidence="1" type="ORF">H5V44_04605</name>
</gene>
<evidence type="ECO:0000313" key="2">
    <source>
        <dbReference type="Proteomes" id="UP000546257"/>
    </source>
</evidence>
<sequence>MAGRRAAPPSFAAACEAVLAAPDGDHSTDTTLAPVRARTIPEGWAERRDRVVAARFPADVERVLEVGCSVGAFLDQLGTRYDAVGIDDRRPHLRFAAARGGAVVCGRPTAPPVRNVFDGVCTAEFAAARASAVDVCVGAYAALRPGGLAVVVAPTAASGVADSGVETFTGSRYRLERAVDVESEGAVGVDYRVTDRRTGETAVTAERRGVETTTVDGLTAALRTAGFEDVLVVGESDLPDLVVGVGVRPVDTGR</sequence>
<name>A0A7J9SF74_9EURY</name>
<keyword evidence="1" id="KW-0808">Transferase</keyword>
<dbReference type="EMBL" id="JACKXD010000001">
    <property type="protein sequence ID" value="MBB6645580.1"/>
    <property type="molecule type" value="Genomic_DNA"/>
</dbReference>
<dbReference type="RefSeq" id="WP_185191925.1">
    <property type="nucleotide sequence ID" value="NZ_JACKXD010000001.1"/>
</dbReference>
<keyword evidence="2" id="KW-1185">Reference proteome</keyword>
<dbReference type="Proteomes" id="UP000546257">
    <property type="component" value="Unassembled WGS sequence"/>
</dbReference>
<dbReference type="GO" id="GO:0032259">
    <property type="term" value="P:methylation"/>
    <property type="evidence" value="ECO:0007669"/>
    <property type="project" value="UniProtKB-KW"/>
</dbReference>
<reference evidence="1 2" key="1">
    <citation type="submission" date="2020-08" db="EMBL/GenBank/DDBJ databases">
        <authorList>
            <person name="Seo M.-J."/>
        </authorList>
    </citation>
    <scope>NUCLEOTIDE SEQUENCE [LARGE SCALE GENOMIC DNA]</scope>
    <source>
        <strain evidence="1 2">MBLA0160</strain>
    </source>
</reference>
<organism evidence="1 2">
    <name type="scientific">Halobellus ruber</name>
    <dbReference type="NCBI Taxonomy" id="2761102"/>
    <lineage>
        <taxon>Archaea</taxon>
        <taxon>Methanobacteriati</taxon>
        <taxon>Methanobacteriota</taxon>
        <taxon>Stenosarchaea group</taxon>
        <taxon>Halobacteria</taxon>
        <taxon>Halobacteriales</taxon>
        <taxon>Haloferacaceae</taxon>
        <taxon>Halobellus</taxon>
    </lineage>
</organism>
<dbReference type="GO" id="GO:0008168">
    <property type="term" value="F:methyltransferase activity"/>
    <property type="evidence" value="ECO:0007669"/>
    <property type="project" value="UniProtKB-KW"/>
</dbReference>
<keyword evidence="1" id="KW-0489">Methyltransferase</keyword>